<dbReference type="Pfam" id="PF01636">
    <property type="entry name" value="APH"/>
    <property type="match status" value="1"/>
</dbReference>
<protein>
    <submittedName>
        <fullName evidence="2">Macrolide 2'-phosphotransferase</fullName>
    </submittedName>
</protein>
<dbReference type="InterPro" id="IPR011009">
    <property type="entry name" value="Kinase-like_dom_sf"/>
</dbReference>
<dbReference type="GO" id="GO:0016740">
    <property type="term" value="F:transferase activity"/>
    <property type="evidence" value="ECO:0007669"/>
    <property type="project" value="UniProtKB-KW"/>
</dbReference>
<evidence type="ECO:0000313" key="3">
    <source>
        <dbReference type="Proteomes" id="UP000244893"/>
    </source>
</evidence>
<evidence type="ECO:0000259" key="1">
    <source>
        <dbReference type="Pfam" id="PF01636"/>
    </source>
</evidence>
<dbReference type="Proteomes" id="UP000244893">
    <property type="component" value="Unassembled WGS sequence"/>
</dbReference>
<dbReference type="EMBL" id="QEOP01000002">
    <property type="protein sequence ID" value="PVZ93791.1"/>
    <property type="molecule type" value="Genomic_DNA"/>
</dbReference>
<feature type="domain" description="Aminoglycoside phosphotransferase" evidence="1">
    <location>
        <begin position="36"/>
        <end position="250"/>
    </location>
</feature>
<keyword evidence="3" id="KW-1185">Reference proteome</keyword>
<reference evidence="2 3" key="1">
    <citation type="submission" date="2018-05" db="EMBL/GenBank/DDBJ databases">
        <title>Amnibacterium sp. M8JJ-5, whole genome shotgun sequence.</title>
        <authorList>
            <person name="Tuo L."/>
        </authorList>
    </citation>
    <scope>NUCLEOTIDE SEQUENCE [LARGE SCALE GENOMIC DNA]</scope>
    <source>
        <strain evidence="2 3">M8JJ-5</strain>
    </source>
</reference>
<keyword evidence="2" id="KW-0808">Transferase</keyword>
<dbReference type="AlphaFoldDB" id="A0A2V1HMZ8"/>
<dbReference type="Gene3D" id="3.90.1200.10">
    <property type="match status" value="1"/>
</dbReference>
<comment type="caution">
    <text evidence="2">The sequence shown here is derived from an EMBL/GenBank/DDBJ whole genome shotgun (WGS) entry which is preliminary data.</text>
</comment>
<organism evidence="2 3">
    <name type="scientific">Amnibacterium flavum</name>
    <dbReference type="NCBI Taxonomy" id="2173173"/>
    <lineage>
        <taxon>Bacteria</taxon>
        <taxon>Bacillati</taxon>
        <taxon>Actinomycetota</taxon>
        <taxon>Actinomycetes</taxon>
        <taxon>Micrococcales</taxon>
        <taxon>Microbacteriaceae</taxon>
        <taxon>Amnibacterium</taxon>
    </lineage>
</organism>
<dbReference type="SUPFAM" id="SSF56112">
    <property type="entry name" value="Protein kinase-like (PK-like)"/>
    <property type="match status" value="1"/>
</dbReference>
<name>A0A2V1HMZ8_9MICO</name>
<accession>A0A2V1HMZ8</accession>
<proteinExistence type="predicted"/>
<sequence length="350" mass="37186">MARSHLTLAALATSAVPGLDVAAAQPFTSHRQGEFDSALLTARDGKHYLVRVANSESAAKAQTAELSALGALSSGVRTRLPFALSTFVGQTVIKPKPGERGGRAVVSEFVYGRRLTLDLLTPDSPLPESVGRALAAMHSLPTSVVVDAGLPVVSAIDNLRSVVGIMDRAAATSMVPASLLSRWESATDDTSLWQFQTTVVHGAMSADVLLYDADGQIAGIIGWSDLRVGDPARDLSWALSAPSPDSVEQIFGSYSAGRHGAADREIRRRAMLYAELELARWLLFGLEARDQSIVDDAVQMLDVLVESVRGDQQGSLAHETGPILDVDEVRQMLSERPHVAQGGGRGALTE</sequence>
<dbReference type="RefSeq" id="WP_116756305.1">
    <property type="nucleotide sequence ID" value="NZ_JBHUEX010000001.1"/>
</dbReference>
<gene>
    <name evidence="2" type="ORF">DDQ50_08330</name>
</gene>
<dbReference type="InterPro" id="IPR002575">
    <property type="entry name" value="Aminoglycoside_PTrfase"/>
</dbReference>
<dbReference type="OrthoDB" id="3239865at2"/>
<evidence type="ECO:0000313" key="2">
    <source>
        <dbReference type="EMBL" id="PVZ93791.1"/>
    </source>
</evidence>